<dbReference type="EMBL" id="MU001502">
    <property type="protein sequence ID" value="KAF2443364.1"/>
    <property type="molecule type" value="Genomic_DNA"/>
</dbReference>
<feature type="compositionally biased region" description="Polar residues" evidence="1">
    <location>
        <begin position="471"/>
        <end position="482"/>
    </location>
</feature>
<dbReference type="AlphaFoldDB" id="A0A9P4PE41"/>
<proteinExistence type="predicted"/>
<protein>
    <submittedName>
        <fullName evidence="2">Uncharacterized protein</fullName>
    </submittedName>
</protein>
<evidence type="ECO:0000313" key="3">
    <source>
        <dbReference type="Proteomes" id="UP000799764"/>
    </source>
</evidence>
<evidence type="ECO:0000256" key="1">
    <source>
        <dbReference type="SAM" id="MobiDB-lite"/>
    </source>
</evidence>
<name>A0A9P4PE41_9PLEO</name>
<accession>A0A9P4PE41</accession>
<dbReference type="OrthoDB" id="10254945at2759"/>
<sequence length="541" mass="62067">MSSGKHNTQAITDSSHSQPNAVERLFAVLNRGDRFNLADDPTVKAGNLENDIHPVFHHSHFLGRSKHLKQALQLASLYLTTPSLLDFYLPLTFGSFHQVDKRMYRTYVRVEEISRELELQCMQGLMRCLSHSLTWEWKDFKAGKKWGSTRYYEDHVTDHTDECPVYADDKTKHFFKTNTGCKITLNQSLLDYYLDEDTGYVTRSRCEQFRHDFQLALTLGHEIAHAYGAMSQENLREPWLAQDHPKNEQGYAWENFVFGSLIDPVDQNPSGNYIHAHKTWQSRDTRNKYRGCEWTAVPVAWTAQWFRTETWEEIEVYGHRAVALPDPTLKIYFSLLNLYVVFTDDDGARKDLEWARYSASLGYLFAKGGVDAASMKAVSLAAWMPMSELAEESLMPTPQRHFDEALVSDRQFLRNAKDREWAVYTTLEVAEKKLSRTKMISVAAGLIASYKHTGVPRPVRVSEKLSVAAGSMTSRNSDSSPKTPKFPKVFSRNPQEQFFSGYIGTRPEFHEPRPVSSRAKRSRDADHLDAILPGKKARRGY</sequence>
<evidence type="ECO:0000313" key="2">
    <source>
        <dbReference type="EMBL" id="KAF2443364.1"/>
    </source>
</evidence>
<dbReference type="Proteomes" id="UP000799764">
    <property type="component" value="Unassembled WGS sequence"/>
</dbReference>
<gene>
    <name evidence="2" type="ORF">P171DRAFT_444798</name>
</gene>
<feature type="region of interest" description="Disordered" evidence="1">
    <location>
        <begin position="470"/>
        <end position="541"/>
    </location>
</feature>
<comment type="caution">
    <text evidence="2">The sequence shown here is derived from an EMBL/GenBank/DDBJ whole genome shotgun (WGS) entry which is preliminary data.</text>
</comment>
<keyword evidence="3" id="KW-1185">Reference proteome</keyword>
<reference evidence="2" key="1">
    <citation type="journal article" date="2020" name="Stud. Mycol.">
        <title>101 Dothideomycetes genomes: a test case for predicting lifestyles and emergence of pathogens.</title>
        <authorList>
            <person name="Haridas S."/>
            <person name="Albert R."/>
            <person name="Binder M."/>
            <person name="Bloem J."/>
            <person name="Labutti K."/>
            <person name="Salamov A."/>
            <person name="Andreopoulos B."/>
            <person name="Baker S."/>
            <person name="Barry K."/>
            <person name="Bills G."/>
            <person name="Bluhm B."/>
            <person name="Cannon C."/>
            <person name="Castanera R."/>
            <person name="Culley D."/>
            <person name="Daum C."/>
            <person name="Ezra D."/>
            <person name="Gonzalez J."/>
            <person name="Henrissat B."/>
            <person name="Kuo A."/>
            <person name="Liang C."/>
            <person name="Lipzen A."/>
            <person name="Lutzoni F."/>
            <person name="Magnuson J."/>
            <person name="Mondo S."/>
            <person name="Nolan M."/>
            <person name="Ohm R."/>
            <person name="Pangilinan J."/>
            <person name="Park H.-J."/>
            <person name="Ramirez L."/>
            <person name="Alfaro M."/>
            <person name="Sun H."/>
            <person name="Tritt A."/>
            <person name="Yoshinaga Y."/>
            <person name="Zwiers L.-H."/>
            <person name="Turgeon B."/>
            <person name="Goodwin S."/>
            <person name="Spatafora J."/>
            <person name="Crous P."/>
            <person name="Grigoriev I."/>
        </authorList>
    </citation>
    <scope>NUCLEOTIDE SEQUENCE</scope>
    <source>
        <strain evidence="2">CBS 690.94</strain>
    </source>
</reference>
<organism evidence="2 3">
    <name type="scientific">Karstenula rhodostoma CBS 690.94</name>
    <dbReference type="NCBI Taxonomy" id="1392251"/>
    <lineage>
        <taxon>Eukaryota</taxon>
        <taxon>Fungi</taxon>
        <taxon>Dikarya</taxon>
        <taxon>Ascomycota</taxon>
        <taxon>Pezizomycotina</taxon>
        <taxon>Dothideomycetes</taxon>
        <taxon>Pleosporomycetidae</taxon>
        <taxon>Pleosporales</taxon>
        <taxon>Massarineae</taxon>
        <taxon>Didymosphaeriaceae</taxon>
        <taxon>Karstenula</taxon>
    </lineage>
</organism>